<evidence type="ECO:0000256" key="7">
    <source>
        <dbReference type="RuleBase" id="RU363032"/>
    </source>
</evidence>
<dbReference type="CDD" id="cd06261">
    <property type="entry name" value="TM_PBP2"/>
    <property type="match status" value="1"/>
</dbReference>
<dbReference type="InterPro" id="IPR035906">
    <property type="entry name" value="MetI-like_sf"/>
</dbReference>
<feature type="transmembrane region" description="Helical" evidence="7">
    <location>
        <begin position="34"/>
        <end position="53"/>
    </location>
</feature>
<evidence type="ECO:0000256" key="5">
    <source>
        <dbReference type="ARBA" id="ARBA00022989"/>
    </source>
</evidence>
<dbReference type="Gene3D" id="1.10.3720.10">
    <property type="entry name" value="MetI-like"/>
    <property type="match status" value="1"/>
</dbReference>
<dbReference type="PANTHER" id="PTHR43386:SF1">
    <property type="entry name" value="D,D-DIPEPTIDE TRANSPORT SYSTEM PERMEASE PROTEIN DDPC-RELATED"/>
    <property type="match status" value="1"/>
</dbReference>
<dbReference type="Proteomes" id="UP000008229">
    <property type="component" value="Chromosome"/>
</dbReference>
<evidence type="ECO:0000256" key="3">
    <source>
        <dbReference type="ARBA" id="ARBA00022475"/>
    </source>
</evidence>
<dbReference type="InterPro" id="IPR050366">
    <property type="entry name" value="BP-dependent_transpt_permease"/>
</dbReference>
<feature type="transmembrane region" description="Helical" evidence="7">
    <location>
        <begin position="139"/>
        <end position="166"/>
    </location>
</feature>
<keyword evidence="2 7" id="KW-0813">Transport</keyword>
<evidence type="ECO:0000256" key="4">
    <source>
        <dbReference type="ARBA" id="ARBA00022692"/>
    </source>
</evidence>
<dbReference type="Pfam" id="PF00528">
    <property type="entry name" value="BPD_transp_1"/>
    <property type="match status" value="1"/>
</dbReference>
<protein>
    <submittedName>
        <fullName evidence="9">Binding-protein-dependent transport systems inner membrane component</fullName>
    </submittedName>
</protein>
<dbReference type="EMBL" id="CP001854">
    <property type="protein sequence ID" value="ADB48891.1"/>
    <property type="molecule type" value="Genomic_DNA"/>
</dbReference>
<feature type="transmembrane region" description="Helical" evidence="7">
    <location>
        <begin position="93"/>
        <end position="118"/>
    </location>
</feature>
<dbReference type="SUPFAM" id="SSF161098">
    <property type="entry name" value="MetI-like"/>
    <property type="match status" value="1"/>
</dbReference>
<dbReference type="eggNOG" id="COG1173">
    <property type="taxonomic scope" value="Bacteria"/>
</dbReference>
<gene>
    <name evidence="9" type="ordered locus">Cwoe_0455</name>
</gene>
<feature type="transmembrane region" description="Helical" evidence="7">
    <location>
        <begin position="247"/>
        <end position="274"/>
    </location>
</feature>
<organism evidence="9 10">
    <name type="scientific">Conexibacter woesei (strain DSM 14684 / CCUG 47730 / CIP 108061 / JCM 11494 / NBRC 100937 / ID131577)</name>
    <dbReference type="NCBI Taxonomy" id="469383"/>
    <lineage>
        <taxon>Bacteria</taxon>
        <taxon>Bacillati</taxon>
        <taxon>Actinomycetota</taxon>
        <taxon>Thermoleophilia</taxon>
        <taxon>Solirubrobacterales</taxon>
        <taxon>Conexibacteraceae</taxon>
        <taxon>Conexibacter</taxon>
    </lineage>
</organism>
<evidence type="ECO:0000256" key="6">
    <source>
        <dbReference type="ARBA" id="ARBA00023136"/>
    </source>
</evidence>
<keyword evidence="5 7" id="KW-1133">Transmembrane helix</keyword>
<dbReference type="PROSITE" id="PS50928">
    <property type="entry name" value="ABC_TM1"/>
    <property type="match status" value="1"/>
</dbReference>
<feature type="transmembrane region" description="Helical" evidence="7">
    <location>
        <begin position="212"/>
        <end position="235"/>
    </location>
</feature>
<evidence type="ECO:0000256" key="2">
    <source>
        <dbReference type="ARBA" id="ARBA00022448"/>
    </source>
</evidence>
<dbReference type="AlphaFoldDB" id="D3F7C0"/>
<dbReference type="GO" id="GO:0005886">
    <property type="term" value="C:plasma membrane"/>
    <property type="evidence" value="ECO:0007669"/>
    <property type="project" value="UniProtKB-SubCell"/>
</dbReference>
<proteinExistence type="inferred from homology"/>
<keyword evidence="6 7" id="KW-0472">Membrane</keyword>
<dbReference type="HOGENOM" id="CLU_028518_1_1_11"/>
<keyword evidence="10" id="KW-1185">Reference proteome</keyword>
<evidence type="ECO:0000313" key="10">
    <source>
        <dbReference type="Proteomes" id="UP000008229"/>
    </source>
</evidence>
<dbReference type="KEGG" id="cwo:Cwoe_0455"/>
<reference evidence="10" key="2">
    <citation type="submission" date="2010-01" db="EMBL/GenBank/DDBJ databases">
        <title>The complete genome of Conexibacter woesei DSM 14684.</title>
        <authorList>
            <consortium name="US DOE Joint Genome Institute (JGI-PGF)"/>
            <person name="Lucas S."/>
            <person name="Copeland A."/>
            <person name="Lapidus A."/>
            <person name="Glavina del Rio T."/>
            <person name="Dalin E."/>
            <person name="Tice H."/>
            <person name="Bruce D."/>
            <person name="Goodwin L."/>
            <person name="Pitluck S."/>
            <person name="Kyrpides N."/>
            <person name="Mavromatis K."/>
            <person name="Ivanova N."/>
            <person name="Mikhailova N."/>
            <person name="Chertkov O."/>
            <person name="Brettin T."/>
            <person name="Detter J.C."/>
            <person name="Han C."/>
            <person name="Larimer F."/>
            <person name="Land M."/>
            <person name="Hauser L."/>
            <person name="Markowitz V."/>
            <person name="Cheng J.-F."/>
            <person name="Hugenholtz P."/>
            <person name="Woyke T."/>
            <person name="Wu D."/>
            <person name="Pukall R."/>
            <person name="Steenblock K."/>
            <person name="Schneider S."/>
            <person name="Klenk H.-P."/>
            <person name="Eisen J.A."/>
        </authorList>
    </citation>
    <scope>NUCLEOTIDE SEQUENCE [LARGE SCALE GENOMIC DNA]</scope>
    <source>
        <strain evidence="10">DSM 14684 / CIP 108061 / JCM 11494 / NBRC 100937 / ID131577</strain>
    </source>
</reference>
<name>D3F7C0_CONWI</name>
<feature type="domain" description="ABC transmembrane type-1" evidence="8">
    <location>
        <begin position="91"/>
        <end position="280"/>
    </location>
</feature>
<reference evidence="9 10" key="1">
    <citation type="journal article" date="2010" name="Stand. Genomic Sci.">
        <title>Complete genome sequence of Conexibacter woesei type strain (ID131577).</title>
        <authorList>
            <person name="Pukall R."/>
            <person name="Lapidus A."/>
            <person name="Glavina Del Rio T."/>
            <person name="Copeland A."/>
            <person name="Tice H."/>
            <person name="Cheng J.-F."/>
            <person name="Lucas S."/>
            <person name="Chen F."/>
            <person name="Nolan M."/>
            <person name="Bruce D."/>
            <person name="Goodwin L."/>
            <person name="Pitluck S."/>
            <person name="Mavromatis K."/>
            <person name="Ivanova N."/>
            <person name="Ovchinnikova G."/>
            <person name="Pati A."/>
            <person name="Chen A."/>
            <person name="Palaniappan K."/>
            <person name="Land M."/>
            <person name="Hauser L."/>
            <person name="Chang Y.-J."/>
            <person name="Jeffries C.D."/>
            <person name="Chain P."/>
            <person name="Meincke L."/>
            <person name="Sims D."/>
            <person name="Brettin T."/>
            <person name="Detter J.C."/>
            <person name="Rohde M."/>
            <person name="Goeker M."/>
            <person name="Bristow J."/>
            <person name="Eisen J.A."/>
            <person name="Markowitz V."/>
            <person name="Kyrpides N.C."/>
            <person name="Klenk H.-P."/>
            <person name="Hugenholtz P."/>
        </authorList>
    </citation>
    <scope>NUCLEOTIDE SEQUENCE [LARGE SCALE GENOMIC DNA]</scope>
    <source>
        <strain evidence="10">DSM 14684 / CIP 108061 / JCM 11494 / NBRC 100937 / ID131577</strain>
    </source>
</reference>
<keyword evidence="3" id="KW-1003">Cell membrane</keyword>
<sequence length="292" mass="30139" precursor="true">MSATTAVAPRTAEPAGRGRRIVRRLRRLGLPERFGLAMLAAATLLALLGPLLAPHDPRRPVGEALISPGSEFLLGTDELGRDIFSRVLYGIQITWLSALVVVAAGLLVGGAIGLVAGVRGGRVDNVLMRIVDTGLALPGAVLAIAITVALGASLTTTVISIAAFWWPFYARLVRGEARAIAVLPHVEAARASGIGSVRLALKHVLPGALPPVIVAASLDLGIVVLVLAGLTFIGLGAQPPTPELGAMAALGLDFLFTHAWVPLAPAFAVFLLALSANLGGDGLRDLLEDEDV</sequence>
<evidence type="ECO:0000313" key="9">
    <source>
        <dbReference type="EMBL" id="ADB48891.1"/>
    </source>
</evidence>
<dbReference type="GO" id="GO:0055085">
    <property type="term" value="P:transmembrane transport"/>
    <property type="evidence" value="ECO:0007669"/>
    <property type="project" value="InterPro"/>
</dbReference>
<dbReference type="STRING" id="469383.Cwoe_0455"/>
<dbReference type="PANTHER" id="PTHR43386">
    <property type="entry name" value="OLIGOPEPTIDE TRANSPORT SYSTEM PERMEASE PROTEIN APPC"/>
    <property type="match status" value="1"/>
</dbReference>
<evidence type="ECO:0000256" key="1">
    <source>
        <dbReference type="ARBA" id="ARBA00004651"/>
    </source>
</evidence>
<accession>D3F7C0</accession>
<evidence type="ECO:0000259" key="8">
    <source>
        <dbReference type="PROSITE" id="PS50928"/>
    </source>
</evidence>
<comment type="similarity">
    <text evidence="7">Belongs to the binding-protein-dependent transport system permease family.</text>
</comment>
<dbReference type="RefSeq" id="WP_012931944.1">
    <property type="nucleotide sequence ID" value="NC_013739.1"/>
</dbReference>
<keyword evidence="4 7" id="KW-0812">Transmembrane</keyword>
<dbReference type="OrthoDB" id="9812701at2"/>
<dbReference type="InterPro" id="IPR000515">
    <property type="entry name" value="MetI-like"/>
</dbReference>
<comment type="subcellular location">
    <subcellularLocation>
        <location evidence="1 7">Cell membrane</location>
        <topology evidence="1 7">Multi-pass membrane protein</topology>
    </subcellularLocation>
</comment>